<feature type="region of interest" description="Disordered" evidence="6">
    <location>
        <begin position="382"/>
        <end position="437"/>
    </location>
</feature>
<dbReference type="CDD" id="cd00201">
    <property type="entry name" value="WW"/>
    <property type="match status" value="1"/>
</dbReference>
<evidence type="ECO:0000256" key="5">
    <source>
        <dbReference type="SAM" id="Coils"/>
    </source>
</evidence>
<dbReference type="Gene3D" id="2.20.70.10">
    <property type="match status" value="2"/>
</dbReference>
<keyword evidence="3" id="KW-0963">Cytoplasm</keyword>
<dbReference type="InterPro" id="IPR001202">
    <property type="entry name" value="WW_dom"/>
</dbReference>
<comment type="subcellular location">
    <subcellularLocation>
        <location evidence="2">Cytoplasm</location>
    </subcellularLocation>
    <subcellularLocation>
        <location evidence="1">Nucleus</location>
    </subcellularLocation>
</comment>
<dbReference type="GeneID" id="106810665"/>
<dbReference type="PROSITE" id="PS01159">
    <property type="entry name" value="WW_DOMAIN_1"/>
    <property type="match status" value="1"/>
</dbReference>
<feature type="compositionally biased region" description="Polar residues" evidence="6">
    <location>
        <begin position="395"/>
        <end position="407"/>
    </location>
</feature>
<evidence type="ECO:0000313" key="8">
    <source>
        <dbReference type="Proteomes" id="UP000695022"/>
    </source>
</evidence>
<reference evidence="9" key="1">
    <citation type="submission" date="2025-08" db="UniProtKB">
        <authorList>
            <consortium name="RefSeq"/>
        </authorList>
    </citation>
    <scope>IDENTIFICATION</scope>
</reference>
<keyword evidence="4" id="KW-0539">Nucleus</keyword>
<feature type="domain" description="WW" evidence="7">
    <location>
        <begin position="199"/>
        <end position="232"/>
    </location>
</feature>
<dbReference type="Gene3D" id="6.20.430.10">
    <property type="match status" value="1"/>
</dbReference>
<name>A0ABM1EBL6_PRICU</name>
<dbReference type="SMART" id="SM00456">
    <property type="entry name" value="WW"/>
    <property type="match status" value="2"/>
</dbReference>
<feature type="region of interest" description="Disordered" evidence="6">
    <location>
        <begin position="27"/>
        <end position="128"/>
    </location>
</feature>
<gene>
    <name evidence="9" type="primary">LOC106810665</name>
</gene>
<dbReference type="RefSeq" id="XP_014669587.1">
    <property type="nucleotide sequence ID" value="XM_014814101.1"/>
</dbReference>
<protein>
    <submittedName>
        <fullName evidence="9">Transcriptional coactivator YAP1-like isoform X1</fullName>
    </submittedName>
</protein>
<evidence type="ECO:0000259" key="7">
    <source>
        <dbReference type="PROSITE" id="PS50020"/>
    </source>
</evidence>
<dbReference type="Pfam" id="PF00397">
    <property type="entry name" value="WW"/>
    <property type="match status" value="1"/>
</dbReference>
<evidence type="ECO:0000256" key="4">
    <source>
        <dbReference type="ARBA" id="ARBA00023242"/>
    </source>
</evidence>
<dbReference type="InterPro" id="IPR036020">
    <property type="entry name" value="WW_dom_sf"/>
</dbReference>
<dbReference type="PANTHER" id="PTHR17616">
    <property type="entry name" value="YES-ASSOCIATED PROTEIN YAP1 FAMILY MEMBER"/>
    <property type="match status" value="1"/>
</dbReference>
<feature type="region of interest" description="Disordered" evidence="6">
    <location>
        <begin position="356"/>
        <end position="375"/>
    </location>
</feature>
<dbReference type="InterPro" id="IPR051583">
    <property type="entry name" value="YAP1"/>
</dbReference>
<dbReference type="PANTHER" id="PTHR17616:SF8">
    <property type="entry name" value="TRANSCRIPTIONAL COACTIVATOR YORKIE"/>
    <property type="match status" value="1"/>
</dbReference>
<feature type="coiled-coil region" evidence="5">
    <location>
        <begin position="277"/>
        <end position="304"/>
    </location>
</feature>
<keyword evidence="8" id="KW-1185">Reference proteome</keyword>
<keyword evidence="5" id="KW-0175">Coiled coil</keyword>
<evidence type="ECO:0000256" key="3">
    <source>
        <dbReference type="ARBA" id="ARBA00022490"/>
    </source>
</evidence>
<dbReference type="Proteomes" id="UP000695022">
    <property type="component" value="Unplaced"/>
</dbReference>
<evidence type="ECO:0000256" key="1">
    <source>
        <dbReference type="ARBA" id="ARBA00004123"/>
    </source>
</evidence>
<organism evidence="8 9">
    <name type="scientific">Priapulus caudatus</name>
    <name type="common">Priapulid worm</name>
    <dbReference type="NCBI Taxonomy" id="37621"/>
    <lineage>
        <taxon>Eukaryota</taxon>
        <taxon>Metazoa</taxon>
        <taxon>Ecdysozoa</taxon>
        <taxon>Scalidophora</taxon>
        <taxon>Priapulida</taxon>
        <taxon>Priapulimorpha</taxon>
        <taxon>Priapulimorphida</taxon>
        <taxon>Priapulidae</taxon>
        <taxon>Priapulus</taxon>
    </lineage>
</organism>
<feature type="compositionally biased region" description="Low complexity" evidence="6">
    <location>
        <begin position="82"/>
        <end position="102"/>
    </location>
</feature>
<feature type="region of interest" description="Disordered" evidence="6">
    <location>
        <begin position="234"/>
        <end position="274"/>
    </location>
</feature>
<evidence type="ECO:0000313" key="9">
    <source>
        <dbReference type="RefSeq" id="XP_014669587.1"/>
    </source>
</evidence>
<accession>A0ABM1EBL6</accession>
<dbReference type="SUPFAM" id="SSF51045">
    <property type="entry name" value="WW domain"/>
    <property type="match status" value="1"/>
</dbReference>
<dbReference type="PROSITE" id="PS50020">
    <property type="entry name" value="WW_DOMAIN_2"/>
    <property type="match status" value="1"/>
</dbReference>
<evidence type="ECO:0000256" key="6">
    <source>
        <dbReference type="SAM" id="MobiDB-lite"/>
    </source>
</evidence>
<proteinExistence type="predicted"/>
<evidence type="ECO:0000256" key="2">
    <source>
        <dbReference type="ARBA" id="ARBA00004496"/>
    </source>
</evidence>
<sequence>MEPKKGTQVIHVRGDSDSELEALFKVALSPDPKNHSLPMRNRKLPESFWKPPETGSRSCNHSRESSTDSTHLMRAPPPGLVSSHSRAQSSPASMQQSQLSTPQTPPHHSQHIRQHSEIPDHIPLPPGWEVATMPKTGQRYFIKNKEQQIRLRDGTGMQYRLGSPRNSVFPKRSHIEKSTTWTDPRLKYYSNMQTGTTLEPLPGGWEQATTEAGETYYINHINRTTSWFDPRLQPSMHAQRAGGPGGPGHLPPQLQQQPASQIPTSVGGNLPHLSPQARQQNLRLQSLQMERERLRQRQQEIFRQVGSTQKPQSAVHEPPACHNQEMMLRNHLGGEERSTPVSTTVTGVVDPFLGSGGEYHARQESADSGLELGTNYSLPRTPEDFLGNVDEMDTSDGNQSQNPQQHSRVPPDFLDSMQGTNVDLGGLESTTAGTNMESDDLVPSLDINSDLLGDVEAVLNNNKIDNLLTWL</sequence>